<gene>
    <name evidence="1" type="ORF">PROH_13165</name>
</gene>
<evidence type="ECO:0000313" key="1">
    <source>
        <dbReference type="EMBL" id="KKI99527.1"/>
    </source>
</evidence>
<name>A0A0M2PWR1_PROHO</name>
<dbReference type="AlphaFoldDB" id="A0A0M2PWR1"/>
<reference evidence="1" key="1">
    <citation type="submission" date="2012-04" db="EMBL/GenBank/DDBJ databases">
        <authorList>
            <person name="Borisov I.G."/>
            <person name="Ivanikova N.V."/>
            <person name="Pinevich A.V."/>
        </authorList>
    </citation>
    <scope>NUCLEOTIDE SEQUENCE</scope>
    <source>
        <strain evidence="1">CALU 1027</strain>
    </source>
</reference>
<protein>
    <submittedName>
        <fullName evidence="1">Uncharacterized protein</fullName>
    </submittedName>
</protein>
<accession>A0A0M2PWR1</accession>
<dbReference type="Proteomes" id="UP000034681">
    <property type="component" value="Unassembled WGS sequence"/>
</dbReference>
<evidence type="ECO:0000313" key="2">
    <source>
        <dbReference type="Proteomes" id="UP000034681"/>
    </source>
</evidence>
<proteinExistence type="predicted"/>
<sequence>MYLQIQALGILHRFRITTTQYQPMCIWWLEMNNLKYNLQECLMLQVQVHKMLGVLSICG</sequence>
<keyword evidence="2" id="KW-1185">Reference proteome</keyword>
<organism evidence="1 2">
    <name type="scientific">Prochlorothrix hollandica PCC 9006 = CALU 1027</name>
    <dbReference type="NCBI Taxonomy" id="317619"/>
    <lineage>
        <taxon>Bacteria</taxon>
        <taxon>Bacillati</taxon>
        <taxon>Cyanobacteriota</taxon>
        <taxon>Cyanophyceae</taxon>
        <taxon>Prochlorotrichales</taxon>
        <taxon>Prochlorotrichaceae</taxon>
        <taxon>Prochlorothrix</taxon>
    </lineage>
</organism>
<comment type="caution">
    <text evidence="1">The sequence shown here is derived from an EMBL/GenBank/DDBJ whole genome shotgun (WGS) entry which is preliminary data.</text>
</comment>
<dbReference type="EMBL" id="AJTX02000005">
    <property type="protein sequence ID" value="KKI99527.1"/>
    <property type="molecule type" value="Genomic_DNA"/>
</dbReference>